<dbReference type="SUPFAM" id="SSF53448">
    <property type="entry name" value="Nucleotide-diphospho-sugar transferases"/>
    <property type="match status" value="1"/>
</dbReference>
<reference evidence="2 3" key="1">
    <citation type="journal article" date="2016" name="Nat. Commun.">
        <title>Thousands of microbial genomes shed light on interconnected biogeochemical processes in an aquifer system.</title>
        <authorList>
            <person name="Anantharaman K."/>
            <person name="Brown C.T."/>
            <person name="Hug L.A."/>
            <person name="Sharon I."/>
            <person name="Castelle C.J."/>
            <person name="Probst A.J."/>
            <person name="Thomas B.C."/>
            <person name="Singh A."/>
            <person name="Wilkins M.J."/>
            <person name="Karaoz U."/>
            <person name="Brodie E.L."/>
            <person name="Williams K.H."/>
            <person name="Hubbard S.S."/>
            <person name="Banfield J.F."/>
        </authorList>
    </citation>
    <scope>NUCLEOTIDE SEQUENCE [LARGE SCALE GENOMIC DNA]</scope>
</reference>
<evidence type="ECO:0000313" key="3">
    <source>
        <dbReference type="Proteomes" id="UP000177187"/>
    </source>
</evidence>
<dbReference type="STRING" id="1817816.A2Y64_01815"/>
<dbReference type="Proteomes" id="UP000177187">
    <property type="component" value="Unassembled WGS sequence"/>
</dbReference>
<sequence length="303" mass="34076">MPPLGKPRVSAVVVNYNTRDDLVRCLDHLARQDEPVEVIVFDNGSRDGSAEAARRVRRGGALSPPAATAEDLSCGSPLRLFISPANQGYAAASNQAVRKARGRFILLLNPDAFLPTDGARRLADLLEEDPALGGVAPKLVGGDGELQRTCRRLPKTWDLFCELTGLSRVFPKSGFFNRWKMGDFDHKQTRRVEQVYASCWMLRREDFARLGGFDTRYPIFFNDVDLARRLVREGCLTLYYPQVRVVHCGGASVKKVRARSVLWSHRAFWRYLRVNGPRFNPLLWMLALPLAVAAPLRALWPET</sequence>
<protein>
    <recommendedName>
        <fullName evidence="1">Glycosyltransferase 2-like domain-containing protein</fullName>
    </recommendedName>
</protein>
<evidence type="ECO:0000313" key="2">
    <source>
        <dbReference type="EMBL" id="OGD74471.1"/>
    </source>
</evidence>
<proteinExistence type="predicted"/>
<feature type="domain" description="Glycosyltransferase 2-like" evidence="1">
    <location>
        <begin position="10"/>
        <end position="207"/>
    </location>
</feature>
<dbReference type="Gene3D" id="3.90.550.10">
    <property type="entry name" value="Spore Coat Polysaccharide Biosynthesis Protein SpsA, Chain A"/>
    <property type="match status" value="1"/>
</dbReference>
<gene>
    <name evidence="2" type="ORF">A2Y64_01815</name>
</gene>
<dbReference type="EMBL" id="MFAF01000102">
    <property type="protein sequence ID" value="OGD74471.1"/>
    <property type="molecule type" value="Genomic_DNA"/>
</dbReference>
<dbReference type="PANTHER" id="PTHR43179:SF7">
    <property type="entry name" value="RHAMNOSYLTRANSFERASE WBBL"/>
    <property type="match status" value="1"/>
</dbReference>
<dbReference type="AlphaFoldDB" id="A0A1F5F480"/>
<dbReference type="InterPro" id="IPR001173">
    <property type="entry name" value="Glyco_trans_2-like"/>
</dbReference>
<dbReference type="InterPro" id="IPR029044">
    <property type="entry name" value="Nucleotide-diphossugar_trans"/>
</dbReference>
<dbReference type="CDD" id="cd04186">
    <property type="entry name" value="GT_2_like_c"/>
    <property type="match status" value="1"/>
</dbReference>
<organism evidence="2 3">
    <name type="scientific">Candidatus Coatesbacteria bacterium RBG_13_66_14</name>
    <dbReference type="NCBI Taxonomy" id="1817816"/>
    <lineage>
        <taxon>Bacteria</taxon>
        <taxon>Candidatus Coatesiibacteriota</taxon>
    </lineage>
</organism>
<dbReference type="PANTHER" id="PTHR43179">
    <property type="entry name" value="RHAMNOSYLTRANSFERASE WBBL"/>
    <property type="match status" value="1"/>
</dbReference>
<name>A0A1F5F480_9BACT</name>
<accession>A0A1F5F480</accession>
<comment type="caution">
    <text evidence="2">The sequence shown here is derived from an EMBL/GenBank/DDBJ whole genome shotgun (WGS) entry which is preliminary data.</text>
</comment>
<dbReference type="Pfam" id="PF00535">
    <property type="entry name" value="Glycos_transf_2"/>
    <property type="match status" value="1"/>
</dbReference>
<evidence type="ECO:0000259" key="1">
    <source>
        <dbReference type="Pfam" id="PF00535"/>
    </source>
</evidence>